<accession>A0ACC3ZG81</accession>
<dbReference type="EMBL" id="VUJX02000001">
    <property type="protein sequence ID" value="KAL0942933.1"/>
    <property type="molecule type" value="Genomic_DNA"/>
</dbReference>
<reference evidence="1 2" key="1">
    <citation type="journal article" date="2020" name="Phytopathology">
        <title>Genome Sequence Resources of Colletotrichum truncatum, C. plurivorum, C. musicola, and C. sojae: Four Species Pathogenic to Soybean (Glycine max).</title>
        <authorList>
            <person name="Rogerio F."/>
            <person name="Boufleur T.R."/>
            <person name="Ciampi-Guillardi M."/>
            <person name="Sukno S.A."/>
            <person name="Thon M.R."/>
            <person name="Massola Junior N.S."/>
            <person name="Baroncelli R."/>
        </authorList>
    </citation>
    <scope>NUCLEOTIDE SEQUENCE [LARGE SCALE GENOMIC DNA]</scope>
    <source>
        <strain evidence="1 2">CMES1059</strain>
    </source>
</reference>
<keyword evidence="2" id="KW-1185">Reference proteome</keyword>
<gene>
    <name evidence="1" type="ORF">CTRU02_200819</name>
</gene>
<comment type="caution">
    <text evidence="1">The sequence shown here is derived from an EMBL/GenBank/DDBJ whole genome shotgun (WGS) entry which is preliminary data.</text>
</comment>
<sequence length="338" mass="36413">MLGSFVLALAFGHLVAASEASPGSETQLFVKNGNGNDASYEPWKAFDYESWTPDNSLYKDVPMVEKHTVIDGKDFVYQDFDISALSLDQFKEHVMATSDFRDDQGNLVSSDQGAQAYQETLIASAVDANTSIALPSHIDKRAFPDGCFYDSRLHCNSACTKLISRGVRQSINSNVYGYYHYQSGSLCGTGSITKTVSVTHVSGVTIGGSGQIPGFGKGWTKVLSTFFSTFGLTISHTPDSVTTAISYAGTCGPFNVCFLWERPHFSVDKGVVVTQHIDVNTNKACSNPTVTPYEAHVVHTESDPGGATANGICYSMANHGCGRRVAASSTLQRCPNNY</sequence>
<organism evidence="1 2">
    <name type="scientific">Colletotrichum truncatum</name>
    <name type="common">Anthracnose fungus</name>
    <name type="synonym">Colletotrichum capsici</name>
    <dbReference type="NCBI Taxonomy" id="5467"/>
    <lineage>
        <taxon>Eukaryota</taxon>
        <taxon>Fungi</taxon>
        <taxon>Dikarya</taxon>
        <taxon>Ascomycota</taxon>
        <taxon>Pezizomycotina</taxon>
        <taxon>Sordariomycetes</taxon>
        <taxon>Hypocreomycetidae</taxon>
        <taxon>Glomerellales</taxon>
        <taxon>Glomerellaceae</taxon>
        <taxon>Colletotrichum</taxon>
        <taxon>Colletotrichum truncatum species complex</taxon>
    </lineage>
</organism>
<evidence type="ECO:0000313" key="1">
    <source>
        <dbReference type="EMBL" id="KAL0942933.1"/>
    </source>
</evidence>
<name>A0ACC3ZG81_COLTU</name>
<dbReference type="Proteomes" id="UP000805649">
    <property type="component" value="Unassembled WGS sequence"/>
</dbReference>
<protein>
    <submittedName>
        <fullName evidence="1">Uncharacterized protein</fullName>
    </submittedName>
</protein>
<evidence type="ECO:0000313" key="2">
    <source>
        <dbReference type="Proteomes" id="UP000805649"/>
    </source>
</evidence>
<proteinExistence type="predicted"/>